<evidence type="ECO:0000256" key="5">
    <source>
        <dbReference type="ARBA" id="ARBA00037847"/>
    </source>
</evidence>
<evidence type="ECO:0000256" key="6">
    <source>
        <dbReference type="SAM" id="MobiDB-lite"/>
    </source>
</evidence>
<evidence type="ECO:0000256" key="3">
    <source>
        <dbReference type="ARBA" id="ARBA00022989"/>
    </source>
</evidence>
<organism evidence="9 10">
    <name type="scientific">Coemansia thaxteri</name>
    <dbReference type="NCBI Taxonomy" id="2663907"/>
    <lineage>
        <taxon>Eukaryota</taxon>
        <taxon>Fungi</taxon>
        <taxon>Fungi incertae sedis</taxon>
        <taxon>Zoopagomycota</taxon>
        <taxon>Kickxellomycotina</taxon>
        <taxon>Kickxellomycetes</taxon>
        <taxon>Kickxellales</taxon>
        <taxon>Kickxellaceae</taxon>
        <taxon>Coemansia</taxon>
    </lineage>
</organism>
<dbReference type="CDD" id="cd06257">
    <property type="entry name" value="DnaJ"/>
    <property type="match status" value="1"/>
</dbReference>
<feature type="chain" id="PRO_5040820935" description="J domain-containing protein" evidence="7">
    <location>
        <begin position="22"/>
        <end position="347"/>
    </location>
</feature>
<dbReference type="Pfam" id="PF00226">
    <property type="entry name" value="DnaJ"/>
    <property type="match status" value="1"/>
</dbReference>
<sequence>MRLKVATVLLVLSALFAFAAAWEKLDHEIFELYDDVKRNEVTSDWYELLGVGPKSGVSEINKAYRQLSKKYHPDKLRKLPGDKGEAEKKRFQRVTLVVNILRDGEMRKRYNFFRKNGVPVWRGTGYLYRRWRPGFGTVMAGLLVFASGMQYLFHHLSYWRAQQRIAELEEEERASGGKLKVKRGDQSVQQNNRRVRRQQKNSAGPAGNSGNSEDSGFEGEELGARQINTVGVINPYSVAPASIHRVVIVRLPIWITNSVMVALGLRAAPQPPADDVSEADDEGDSATAGYQDIVRQAVEDAARPDADQMLPASSDAKQRAVDPEAALKKAAKKAAKAEARRRRTPVV</sequence>
<keyword evidence="10" id="KW-1185">Reference proteome</keyword>
<feature type="region of interest" description="Disordered" evidence="6">
    <location>
        <begin position="269"/>
        <end position="347"/>
    </location>
</feature>
<feature type="compositionally biased region" description="Acidic residues" evidence="6">
    <location>
        <begin position="275"/>
        <end position="284"/>
    </location>
</feature>
<protein>
    <recommendedName>
        <fullName evidence="8">J domain-containing protein</fullName>
    </recommendedName>
</protein>
<keyword evidence="1" id="KW-0812">Transmembrane</keyword>
<comment type="subcellular location">
    <subcellularLocation>
        <location evidence="5">Endomembrane system</location>
        <topology evidence="5">Single-pass membrane protein</topology>
    </subcellularLocation>
</comment>
<feature type="compositionally biased region" description="Basic and acidic residues" evidence="6">
    <location>
        <begin position="297"/>
        <end position="306"/>
    </location>
</feature>
<dbReference type="PROSITE" id="PS50076">
    <property type="entry name" value="DNAJ_2"/>
    <property type="match status" value="1"/>
</dbReference>
<evidence type="ECO:0000259" key="8">
    <source>
        <dbReference type="PROSITE" id="PS50076"/>
    </source>
</evidence>
<evidence type="ECO:0000313" key="10">
    <source>
        <dbReference type="Proteomes" id="UP001150907"/>
    </source>
</evidence>
<accession>A0A9W8EHM1</accession>
<feature type="domain" description="J" evidence="8">
    <location>
        <begin position="44"/>
        <end position="114"/>
    </location>
</feature>
<evidence type="ECO:0000256" key="4">
    <source>
        <dbReference type="ARBA" id="ARBA00023136"/>
    </source>
</evidence>
<keyword evidence="4" id="KW-0472">Membrane</keyword>
<dbReference type="InterPro" id="IPR052606">
    <property type="entry name" value="DnaJ_domain_protein"/>
</dbReference>
<reference evidence="9" key="1">
    <citation type="submission" date="2022-07" db="EMBL/GenBank/DDBJ databases">
        <title>Phylogenomic reconstructions and comparative analyses of Kickxellomycotina fungi.</title>
        <authorList>
            <person name="Reynolds N.K."/>
            <person name="Stajich J.E."/>
            <person name="Barry K."/>
            <person name="Grigoriev I.V."/>
            <person name="Crous P."/>
            <person name="Smith M.E."/>
        </authorList>
    </citation>
    <scope>NUCLEOTIDE SEQUENCE</scope>
    <source>
        <strain evidence="9">IMI 214461</strain>
    </source>
</reference>
<dbReference type="Proteomes" id="UP001150907">
    <property type="component" value="Unassembled WGS sequence"/>
</dbReference>
<dbReference type="PRINTS" id="PR00625">
    <property type="entry name" value="JDOMAIN"/>
</dbReference>
<feature type="signal peptide" evidence="7">
    <location>
        <begin position="1"/>
        <end position="21"/>
    </location>
</feature>
<dbReference type="SUPFAM" id="SSF46565">
    <property type="entry name" value="Chaperone J-domain"/>
    <property type="match status" value="1"/>
</dbReference>
<dbReference type="AlphaFoldDB" id="A0A9W8EHM1"/>
<dbReference type="EMBL" id="JANBQF010000023">
    <property type="protein sequence ID" value="KAJ2007575.1"/>
    <property type="molecule type" value="Genomic_DNA"/>
</dbReference>
<feature type="compositionally biased region" description="Basic residues" evidence="6">
    <location>
        <begin position="329"/>
        <end position="347"/>
    </location>
</feature>
<keyword evidence="3" id="KW-1133">Transmembrane helix</keyword>
<keyword evidence="2 7" id="KW-0732">Signal</keyword>
<comment type="caution">
    <text evidence="9">The sequence shown here is derived from an EMBL/GenBank/DDBJ whole genome shotgun (WGS) entry which is preliminary data.</text>
</comment>
<dbReference type="PANTHER" id="PTHR44653:SF2">
    <property type="entry name" value="DNAJ HOMOLOG SUBFAMILY C MEMBER 1"/>
    <property type="match status" value="1"/>
</dbReference>
<dbReference type="SMART" id="SM00271">
    <property type="entry name" value="DnaJ"/>
    <property type="match status" value="1"/>
</dbReference>
<dbReference type="InterPro" id="IPR036869">
    <property type="entry name" value="J_dom_sf"/>
</dbReference>
<feature type="compositionally biased region" description="Basic and acidic residues" evidence="6">
    <location>
        <begin position="316"/>
        <end position="327"/>
    </location>
</feature>
<dbReference type="InterPro" id="IPR001623">
    <property type="entry name" value="DnaJ_domain"/>
</dbReference>
<evidence type="ECO:0000256" key="7">
    <source>
        <dbReference type="SAM" id="SignalP"/>
    </source>
</evidence>
<evidence type="ECO:0000256" key="1">
    <source>
        <dbReference type="ARBA" id="ARBA00022692"/>
    </source>
</evidence>
<dbReference type="GO" id="GO:0012505">
    <property type="term" value="C:endomembrane system"/>
    <property type="evidence" value="ECO:0007669"/>
    <property type="project" value="UniProtKB-SubCell"/>
</dbReference>
<feature type="region of interest" description="Disordered" evidence="6">
    <location>
        <begin position="176"/>
        <end position="218"/>
    </location>
</feature>
<evidence type="ECO:0000313" key="9">
    <source>
        <dbReference type="EMBL" id="KAJ2007575.1"/>
    </source>
</evidence>
<evidence type="ECO:0000256" key="2">
    <source>
        <dbReference type="ARBA" id="ARBA00022729"/>
    </source>
</evidence>
<dbReference type="Gene3D" id="1.10.287.110">
    <property type="entry name" value="DnaJ domain"/>
    <property type="match status" value="1"/>
</dbReference>
<dbReference type="OrthoDB" id="413400at2759"/>
<proteinExistence type="predicted"/>
<name>A0A9W8EHM1_9FUNG</name>
<dbReference type="PANTHER" id="PTHR44653">
    <property type="entry name" value="DNAJ HOMOLOG SUBFAMILY C MEMBER 1"/>
    <property type="match status" value="1"/>
</dbReference>
<gene>
    <name evidence="9" type="ORF">H4R26_000712</name>
</gene>